<dbReference type="AlphaFoldDB" id="A0A7K1V7Q8"/>
<comment type="caution">
    <text evidence="2">The sequence shown here is derived from an EMBL/GenBank/DDBJ whole genome shotgun (WGS) entry which is preliminary data.</text>
</comment>
<keyword evidence="1" id="KW-0472">Membrane</keyword>
<keyword evidence="1" id="KW-0812">Transmembrane</keyword>
<sequence length="183" mass="18914">MWAFGRGTGITALVLLTVAVVAGVVARSGRAVVLPRTGIAIFHRGAALTATALVALHVGSLLLDPWAQLRLVDVVVPFAGSYRPVWVGFGTVAVDLLAAVTVSGLLRHRIGPGAFRAVHWATYGLWPVALVHVLGAGTDSFRPWLLAVLVVCAGAVAAVVGWRISRGFTEIGAVGNVAGRVLG</sequence>
<gene>
    <name evidence="2" type="ORF">GPX89_35435</name>
</gene>
<organism evidence="2 3">
    <name type="scientific">Nocardia terrae</name>
    <dbReference type="NCBI Taxonomy" id="2675851"/>
    <lineage>
        <taxon>Bacteria</taxon>
        <taxon>Bacillati</taxon>
        <taxon>Actinomycetota</taxon>
        <taxon>Actinomycetes</taxon>
        <taxon>Mycobacteriales</taxon>
        <taxon>Nocardiaceae</taxon>
        <taxon>Nocardia</taxon>
    </lineage>
</organism>
<accession>A0A7K1V7Q8</accession>
<dbReference type="Proteomes" id="UP000466794">
    <property type="component" value="Unassembled WGS sequence"/>
</dbReference>
<evidence type="ECO:0000256" key="1">
    <source>
        <dbReference type="SAM" id="Phobius"/>
    </source>
</evidence>
<keyword evidence="1" id="KW-1133">Transmembrane helix</keyword>
<feature type="transmembrane region" description="Helical" evidence="1">
    <location>
        <begin position="118"/>
        <end position="138"/>
    </location>
</feature>
<proteinExistence type="predicted"/>
<evidence type="ECO:0000313" key="2">
    <source>
        <dbReference type="EMBL" id="MVU82511.1"/>
    </source>
</evidence>
<dbReference type="EMBL" id="WRPP01000009">
    <property type="protein sequence ID" value="MVU82511.1"/>
    <property type="molecule type" value="Genomic_DNA"/>
</dbReference>
<feature type="transmembrane region" description="Helical" evidence="1">
    <location>
        <begin position="6"/>
        <end position="26"/>
    </location>
</feature>
<feature type="transmembrane region" description="Helical" evidence="1">
    <location>
        <begin position="46"/>
        <end position="66"/>
    </location>
</feature>
<feature type="transmembrane region" description="Helical" evidence="1">
    <location>
        <begin position="86"/>
        <end position="106"/>
    </location>
</feature>
<evidence type="ECO:0000313" key="3">
    <source>
        <dbReference type="Proteomes" id="UP000466794"/>
    </source>
</evidence>
<name>A0A7K1V7Q8_9NOCA</name>
<feature type="transmembrane region" description="Helical" evidence="1">
    <location>
        <begin position="144"/>
        <end position="162"/>
    </location>
</feature>
<protein>
    <submittedName>
        <fullName evidence="2">Iron reductase</fullName>
    </submittedName>
</protein>
<reference evidence="2 3" key="1">
    <citation type="submission" date="2019-12" db="EMBL/GenBank/DDBJ databases">
        <title>Nocardia sp. nov. ET3-3 isolated from soil.</title>
        <authorList>
            <person name="Kanchanasin P."/>
            <person name="Tanasupawat S."/>
            <person name="Yuki M."/>
            <person name="Kudo T."/>
        </authorList>
    </citation>
    <scope>NUCLEOTIDE SEQUENCE [LARGE SCALE GENOMIC DNA]</scope>
    <source>
        <strain evidence="2 3">ET3-3</strain>
    </source>
</reference>
<keyword evidence="3" id="KW-1185">Reference proteome</keyword>